<evidence type="ECO:0008006" key="4">
    <source>
        <dbReference type="Google" id="ProtNLM"/>
    </source>
</evidence>
<dbReference type="RefSeq" id="WP_200350552.1">
    <property type="nucleotide sequence ID" value="NZ_BAABHZ010000008.1"/>
</dbReference>
<dbReference type="AlphaFoldDB" id="A0A934VBM8"/>
<accession>A0A934VBM8</accession>
<dbReference type="EMBL" id="JAENIK010000009">
    <property type="protein sequence ID" value="MBK1815589.1"/>
    <property type="molecule type" value="Genomic_DNA"/>
</dbReference>
<gene>
    <name evidence="2" type="ORF">JIN84_08180</name>
</gene>
<feature type="signal peptide" evidence="1">
    <location>
        <begin position="1"/>
        <end position="27"/>
    </location>
</feature>
<protein>
    <recommendedName>
        <fullName evidence="4">Right handed beta helix domain-containing protein</fullName>
    </recommendedName>
</protein>
<organism evidence="2 3">
    <name type="scientific">Luteolibacter yonseiensis</name>
    <dbReference type="NCBI Taxonomy" id="1144680"/>
    <lineage>
        <taxon>Bacteria</taxon>
        <taxon>Pseudomonadati</taxon>
        <taxon>Verrucomicrobiota</taxon>
        <taxon>Verrucomicrobiia</taxon>
        <taxon>Verrucomicrobiales</taxon>
        <taxon>Verrucomicrobiaceae</taxon>
        <taxon>Luteolibacter</taxon>
    </lineage>
</organism>
<keyword evidence="3" id="KW-1185">Reference proteome</keyword>
<proteinExistence type="predicted"/>
<evidence type="ECO:0000313" key="3">
    <source>
        <dbReference type="Proteomes" id="UP000600139"/>
    </source>
</evidence>
<evidence type="ECO:0000256" key="1">
    <source>
        <dbReference type="SAM" id="SignalP"/>
    </source>
</evidence>
<comment type="caution">
    <text evidence="2">The sequence shown here is derived from an EMBL/GenBank/DDBJ whole genome shotgun (WGS) entry which is preliminary data.</text>
</comment>
<reference evidence="2" key="1">
    <citation type="submission" date="2021-01" db="EMBL/GenBank/DDBJ databases">
        <title>Modified the classification status of verrucomicrobia.</title>
        <authorList>
            <person name="Feng X."/>
        </authorList>
    </citation>
    <scope>NUCLEOTIDE SEQUENCE</scope>
    <source>
        <strain evidence="2">JCM 18052</strain>
    </source>
</reference>
<dbReference type="Proteomes" id="UP000600139">
    <property type="component" value="Unassembled WGS sequence"/>
</dbReference>
<feature type="chain" id="PRO_5038117350" description="Right handed beta helix domain-containing protein" evidence="1">
    <location>
        <begin position="28"/>
        <end position="463"/>
    </location>
</feature>
<keyword evidence="1" id="KW-0732">Signal</keyword>
<name>A0A934VBM8_9BACT</name>
<evidence type="ECO:0000313" key="2">
    <source>
        <dbReference type="EMBL" id="MBK1815589.1"/>
    </source>
</evidence>
<sequence>MKPSLLSLRFIAKMFFAGMMMSSSAIAQDVLEHLRTTAEAEVAMADAEGKLKKMDLAQKYATALGNLEKSLAAAGELDAIVHLREEQEAVRGTGEPTPHDDKPLVDLRAKYLKSRDDIDAATKGARAQVAQGTGKKIKEQEAVLTKAGKVEEALNLRKEGERLLLQLSGGSAAETVAFADDPRANSLPALNDLEMIKLPPDKPPVADNPFAIKGDWLTSMTVPVAKQKVREPIIVGHREKNIWITVVVSPNSIWSGAERGKVHLAAGTFIATKSRFENLELGADHANRFYFANCAFTSCKFPKVGWWHDGGWFFAKHYFENCHIKGSYAGRLTVQENGIRAQTCVFEDVEFPTIRFQKHQPADFVNDKWLRLVNCRFVKCKLPLSFLLLTRDCVFENCVVSEDIDRGDDVEITKPIQIDMYVSNTQIRVNKMPAAVTINQKKYSDPKVAAVPTAASLTALMAK</sequence>